<evidence type="ECO:0000256" key="2">
    <source>
        <dbReference type="ARBA" id="ARBA00022448"/>
    </source>
</evidence>
<feature type="transmembrane region" description="Helical" evidence="6">
    <location>
        <begin position="161"/>
        <end position="178"/>
    </location>
</feature>
<organism evidence="7 8">
    <name type="scientific">Thermodesulfobacterium geofontis</name>
    <dbReference type="NCBI Taxonomy" id="1295609"/>
    <lineage>
        <taxon>Bacteria</taxon>
        <taxon>Pseudomonadati</taxon>
        <taxon>Thermodesulfobacteriota</taxon>
        <taxon>Thermodesulfobacteria</taxon>
        <taxon>Thermodesulfobacteriales</taxon>
        <taxon>Thermodesulfobacteriaceae</taxon>
        <taxon>Thermodesulfobacterium</taxon>
    </lineage>
</organism>
<dbReference type="PANTHER" id="PTHR11101:SF80">
    <property type="entry name" value="PHOSPHATE TRANSPORTER"/>
    <property type="match status" value="1"/>
</dbReference>
<dbReference type="Proteomes" id="UP000235460">
    <property type="component" value="Unassembled WGS sequence"/>
</dbReference>
<feature type="transmembrane region" description="Helical" evidence="6">
    <location>
        <begin position="288"/>
        <end position="310"/>
    </location>
</feature>
<sequence length="312" mass="34082">MVDLVIIPALLIAFAIGSNDASNALSISIGAGAIKFKRAVFLFGFLVFAGIFLSGNRVMETVGKNLMETSAQFLPISLFISAFLIILSNWKKLPLSTHQVIIGSLLGGAIALNISINFFSFFAILISWIISPFVATFISFFLYKFLEKIFSYIPFFKIESLLRYFLLISASLISYNTGANELATVLGPIIYSGVSFKPFNVFFISSFLVFLGAFLLSYRVIETVGKGITSLDPFSGFVAQIGAGICIFIFTLLGMPISTTYCMIGAISGVGMTKGLSTVKISLLKKIAINWLITLFTSFFLSFIFTKLILKA</sequence>
<dbReference type="GO" id="GO:0035435">
    <property type="term" value="P:phosphate ion transmembrane transport"/>
    <property type="evidence" value="ECO:0007669"/>
    <property type="project" value="TreeGrafter"/>
</dbReference>
<evidence type="ECO:0000313" key="8">
    <source>
        <dbReference type="Proteomes" id="UP000235460"/>
    </source>
</evidence>
<dbReference type="Pfam" id="PF01384">
    <property type="entry name" value="PHO4"/>
    <property type="match status" value="1"/>
</dbReference>
<comment type="caution">
    <text evidence="7">The sequence shown here is derived from an EMBL/GenBank/DDBJ whole genome shotgun (WGS) entry which is preliminary data.</text>
</comment>
<accession>A0A2N7PPK8</accession>
<keyword evidence="3 6" id="KW-0812">Transmembrane</keyword>
<evidence type="ECO:0000256" key="6">
    <source>
        <dbReference type="SAM" id="Phobius"/>
    </source>
</evidence>
<evidence type="ECO:0000256" key="1">
    <source>
        <dbReference type="ARBA" id="ARBA00004141"/>
    </source>
</evidence>
<dbReference type="GO" id="GO:0016020">
    <property type="term" value="C:membrane"/>
    <property type="evidence" value="ECO:0007669"/>
    <property type="project" value="UniProtKB-SubCell"/>
</dbReference>
<dbReference type="GO" id="GO:0005315">
    <property type="term" value="F:phosphate transmembrane transporter activity"/>
    <property type="evidence" value="ECO:0007669"/>
    <property type="project" value="InterPro"/>
</dbReference>
<comment type="subcellular location">
    <subcellularLocation>
        <location evidence="1">Membrane</location>
        <topology evidence="1">Multi-pass membrane protein</topology>
    </subcellularLocation>
</comment>
<keyword evidence="2" id="KW-0813">Transport</keyword>
<evidence type="ECO:0000313" key="7">
    <source>
        <dbReference type="EMBL" id="PMP68069.1"/>
    </source>
</evidence>
<feature type="transmembrane region" description="Helical" evidence="6">
    <location>
        <begin position="71"/>
        <end position="90"/>
    </location>
</feature>
<dbReference type="EMBL" id="PNIK01000032">
    <property type="protein sequence ID" value="PMP68069.1"/>
    <property type="molecule type" value="Genomic_DNA"/>
</dbReference>
<feature type="transmembrane region" description="Helical" evidence="6">
    <location>
        <begin position="121"/>
        <end position="141"/>
    </location>
</feature>
<evidence type="ECO:0000256" key="5">
    <source>
        <dbReference type="ARBA" id="ARBA00023136"/>
    </source>
</evidence>
<evidence type="ECO:0000256" key="4">
    <source>
        <dbReference type="ARBA" id="ARBA00022989"/>
    </source>
</evidence>
<feature type="transmembrane region" description="Helical" evidence="6">
    <location>
        <begin position="40"/>
        <end position="59"/>
    </location>
</feature>
<feature type="transmembrane region" description="Helical" evidence="6">
    <location>
        <begin position="96"/>
        <end position="114"/>
    </location>
</feature>
<name>A0A2N7PPK8_9BACT</name>
<feature type="transmembrane region" description="Helical" evidence="6">
    <location>
        <begin position="199"/>
        <end position="221"/>
    </location>
</feature>
<protein>
    <submittedName>
        <fullName evidence="7">Inorganic phosphate transporter</fullName>
    </submittedName>
</protein>
<evidence type="ECO:0000256" key="3">
    <source>
        <dbReference type="ARBA" id="ARBA00022692"/>
    </source>
</evidence>
<keyword evidence="4 6" id="KW-1133">Transmembrane helix</keyword>
<dbReference type="InterPro" id="IPR001204">
    <property type="entry name" value="Phos_transporter"/>
</dbReference>
<reference evidence="7 8" key="1">
    <citation type="submission" date="2018-01" db="EMBL/GenBank/DDBJ databases">
        <title>Metagenomic assembled genomes from two thermal pools in the Uzon Caldera, Kamchatka, Russia.</title>
        <authorList>
            <person name="Wilkins L."/>
            <person name="Ettinger C."/>
        </authorList>
    </citation>
    <scope>NUCLEOTIDE SEQUENCE [LARGE SCALE GENOMIC DNA]</scope>
    <source>
        <strain evidence="7">ZAV-08</strain>
    </source>
</reference>
<feature type="transmembrane region" description="Helical" evidence="6">
    <location>
        <begin position="241"/>
        <end position="267"/>
    </location>
</feature>
<gene>
    <name evidence="7" type="ORF">C0190_02140</name>
</gene>
<proteinExistence type="predicted"/>
<dbReference type="AlphaFoldDB" id="A0A2N7PPK8"/>
<keyword evidence="5 6" id="KW-0472">Membrane</keyword>
<dbReference type="PANTHER" id="PTHR11101">
    <property type="entry name" value="PHOSPHATE TRANSPORTER"/>
    <property type="match status" value="1"/>
</dbReference>